<feature type="region of interest" description="Disordered" evidence="7">
    <location>
        <begin position="833"/>
        <end position="880"/>
    </location>
</feature>
<accession>A0A9P6L4C8</accession>
<dbReference type="GO" id="GO:0032040">
    <property type="term" value="C:small-subunit processome"/>
    <property type="evidence" value="ECO:0007669"/>
    <property type="project" value="InterPro"/>
</dbReference>
<evidence type="ECO:0000256" key="4">
    <source>
        <dbReference type="ARBA" id="ARBA00022552"/>
    </source>
</evidence>
<evidence type="ECO:0000256" key="7">
    <source>
        <dbReference type="SAM" id="MobiDB-lite"/>
    </source>
</evidence>
<keyword evidence="3" id="KW-0690">Ribosome biogenesis</keyword>
<feature type="region of interest" description="Disordered" evidence="7">
    <location>
        <begin position="99"/>
        <end position="122"/>
    </location>
</feature>
<dbReference type="GO" id="GO:0030692">
    <property type="term" value="C:Noc4p-Nop14p complex"/>
    <property type="evidence" value="ECO:0007669"/>
    <property type="project" value="TreeGrafter"/>
</dbReference>
<dbReference type="InterPro" id="IPR007276">
    <property type="entry name" value="Nop14"/>
</dbReference>
<dbReference type="Pfam" id="PF04147">
    <property type="entry name" value="Nop14"/>
    <property type="match status" value="1"/>
</dbReference>
<feature type="compositionally biased region" description="Low complexity" evidence="7">
    <location>
        <begin position="1"/>
        <end position="19"/>
    </location>
</feature>
<dbReference type="EMBL" id="WIUZ02000012">
    <property type="protein sequence ID" value="KAF9782233.1"/>
    <property type="molecule type" value="Genomic_DNA"/>
</dbReference>
<evidence type="ECO:0000313" key="9">
    <source>
        <dbReference type="Proteomes" id="UP000736335"/>
    </source>
</evidence>
<feature type="compositionally biased region" description="Basic and acidic residues" evidence="7">
    <location>
        <begin position="833"/>
        <end position="872"/>
    </location>
</feature>
<evidence type="ECO:0000256" key="6">
    <source>
        <dbReference type="ARBA" id="ARBA00024695"/>
    </source>
</evidence>
<feature type="compositionally biased region" description="Basic and acidic residues" evidence="7">
    <location>
        <begin position="99"/>
        <end position="113"/>
    </location>
</feature>
<reference evidence="8" key="1">
    <citation type="journal article" date="2020" name="Nat. Commun.">
        <title>Large-scale genome sequencing of mycorrhizal fungi provides insights into the early evolution of symbiotic traits.</title>
        <authorList>
            <person name="Miyauchi S."/>
            <person name="Kiss E."/>
            <person name="Kuo A."/>
            <person name="Drula E."/>
            <person name="Kohler A."/>
            <person name="Sanchez-Garcia M."/>
            <person name="Morin E."/>
            <person name="Andreopoulos B."/>
            <person name="Barry K.W."/>
            <person name="Bonito G."/>
            <person name="Buee M."/>
            <person name="Carver A."/>
            <person name="Chen C."/>
            <person name="Cichocki N."/>
            <person name="Clum A."/>
            <person name="Culley D."/>
            <person name="Crous P.W."/>
            <person name="Fauchery L."/>
            <person name="Girlanda M."/>
            <person name="Hayes R.D."/>
            <person name="Keri Z."/>
            <person name="LaButti K."/>
            <person name="Lipzen A."/>
            <person name="Lombard V."/>
            <person name="Magnuson J."/>
            <person name="Maillard F."/>
            <person name="Murat C."/>
            <person name="Nolan M."/>
            <person name="Ohm R.A."/>
            <person name="Pangilinan J."/>
            <person name="Pereira M.F."/>
            <person name="Perotto S."/>
            <person name="Peter M."/>
            <person name="Pfister S."/>
            <person name="Riley R."/>
            <person name="Sitrit Y."/>
            <person name="Stielow J.B."/>
            <person name="Szollosi G."/>
            <person name="Zifcakova L."/>
            <person name="Stursova M."/>
            <person name="Spatafora J.W."/>
            <person name="Tedersoo L."/>
            <person name="Vaario L.M."/>
            <person name="Yamada A."/>
            <person name="Yan M."/>
            <person name="Wang P."/>
            <person name="Xu J."/>
            <person name="Bruns T."/>
            <person name="Baldrian P."/>
            <person name="Vilgalys R."/>
            <person name="Dunand C."/>
            <person name="Henrissat B."/>
            <person name="Grigoriev I.V."/>
            <person name="Hibbett D."/>
            <person name="Nagy L.G."/>
            <person name="Martin F.M."/>
        </authorList>
    </citation>
    <scope>NUCLEOTIDE SEQUENCE</scope>
    <source>
        <strain evidence="8">UH-Tt-Lm1</strain>
    </source>
</reference>
<feature type="region of interest" description="Disordered" evidence="7">
    <location>
        <begin position="62"/>
        <end position="87"/>
    </location>
</feature>
<evidence type="ECO:0000256" key="2">
    <source>
        <dbReference type="ARBA" id="ARBA00007466"/>
    </source>
</evidence>
<comment type="subcellular location">
    <subcellularLocation>
        <location evidence="1">Nucleus</location>
        <location evidence="1">Nucleolus</location>
    </subcellularLocation>
</comment>
<organism evidence="8 9">
    <name type="scientific">Thelephora terrestris</name>
    <dbReference type="NCBI Taxonomy" id="56493"/>
    <lineage>
        <taxon>Eukaryota</taxon>
        <taxon>Fungi</taxon>
        <taxon>Dikarya</taxon>
        <taxon>Basidiomycota</taxon>
        <taxon>Agaricomycotina</taxon>
        <taxon>Agaricomycetes</taxon>
        <taxon>Thelephorales</taxon>
        <taxon>Thelephoraceae</taxon>
        <taxon>Thelephora</taxon>
    </lineage>
</organism>
<feature type="compositionally biased region" description="Acidic residues" evidence="7">
    <location>
        <begin position="367"/>
        <end position="404"/>
    </location>
</feature>
<dbReference type="AlphaFoldDB" id="A0A9P6L4C8"/>
<feature type="region of interest" description="Disordered" evidence="7">
    <location>
        <begin position="189"/>
        <end position="208"/>
    </location>
</feature>
<evidence type="ECO:0000256" key="3">
    <source>
        <dbReference type="ARBA" id="ARBA00022517"/>
    </source>
</evidence>
<keyword evidence="4" id="KW-0698">rRNA processing</keyword>
<keyword evidence="5" id="KW-0539">Nucleus</keyword>
<keyword evidence="9" id="KW-1185">Reference proteome</keyword>
<protein>
    <submittedName>
        <fullName evidence="8">Nop14-like protein</fullName>
    </submittedName>
</protein>
<dbReference type="Proteomes" id="UP000736335">
    <property type="component" value="Unassembled WGS sequence"/>
</dbReference>
<proteinExistence type="inferred from homology"/>
<dbReference type="OrthoDB" id="441771at2759"/>
<evidence type="ECO:0000256" key="1">
    <source>
        <dbReference type="ARBA" id="ARBA00004604"/>
    </source>
</evidence>
<feature type="region of interest" description="Disordered" evidence="7">
    <location>
        <begin position="291"/>
        <end position="422"/>
    </location>
</feature>
<comment type="similarity">
    <text evidence="2">Belongs to the NOP14 family.</text>
</comment>
<dbReference type="PANTHER" id="PTHR23183:SF0">
    <property type="entry name" value="NUCLEOLAR PROTEIN 14"/>
    <property type="match status" value="1"/>
</dbReference>
<evidence type="ECO:0000256" key="5">
    <source>
        <dbReference type="ARBA" id="ARBA00023242"/>
    </source>
</evidence>
<sequence length="880" mass="99519">MAKGSQLSQLKSALSQAGATKPQQGTKRKRSRNEDVDRERKAAKLREIQQKMNPFDVQVAKTKHDIGGRKVKGAVGRPAQSRQAGIQQRTKTLLKEYQDKDRSGGILDRRFGENDPTMTPEERMLERFTRERQRESKGALFNLEEEDELTHYGQSLSKLDDFDNIGLGLGDEDDEDGQIDSMTVQKVHFGGFESEEDGDDEGPERKKTKAEVMAEVIAKSKEHKFLRQAQQEKDEDLRHQVDQELESLRSLLYTVDPERSVDEARLNVAVEAPNIGDQEYDKAVRELAFEQRAKPKDRTKTEEELALEEKQTLEREERKRQRRMRGEDSDGEDENRRRKRLKQIGGDDLEDDFYGEDAFGPGLQEDGVGESDEDGEDGVEDVEDGLEDEDGDDYGESEEDDVESEGMGSAEEGDGVELVPQRKGSAAKSVVAKELPYTFPCPGSHEEFLDILEDVKDEDVPTVVHRIRTLYHPSLAEGNNLRLQGLTGVLADHILHISTPPSPRCALLATLIPHLFALSKAYPTASAQHFVEKLVLMQKNLRLGLSRGPTKSEIKTWPGLPELVLLRVVGLIWSTSDLNHPVIGPARLLMASYLGLCRIRSLSDISSGLFICTLWLQFEDYSKRFVPEVVTFLVNSLLHLSPHKIEDVTSLPGSFPSPDFGTCPELRMDAKKARKLTLGTPDLPAILLGTESDQVKIDLLGTCLTVLERFADQHKSLDGFLELYSPARAIIARLDVDLLPEALRVRVTAISLVLSKLLKFSKQQRAPLRLQMHKPIPIPSYAPKFEEHSSNYLKNRDPDHERNEASKLRRQFKQEKKGAIRELRKDARFLAAVKQKEQQEKDRAYNERLKKAHASIEPERAEEKAMLREKAKEKRRAGKR</sequence>
<evidence type="ECO:0000313" key="8">
    <source>
        <dbReference type="EMBL" id="KAF9782233.1"/>
    </source>
</evidence>
<feature type="region of interest" description="Disordered" evidence="7">
    <location>
        <begin position="1"/>
        <end position="41"/>
    </location>
</feature>
<feature type="region of interest" description="Disordered" evidence="7">
    <location>
        <begin position="787"/>
        <end position="806"/>
    </location>
</feature>
<reference evidence="8" key="2">
    <citation type="submission" date="2020-11" db="EMBL/GenBank/DDBJ databases">
        <authorList>
            <consortium name="DOE Joint Genome Institute"/>
            <person name="Kuo A."/>
            <person name="Miyauchi S."/>
            <person name="Kiss E."/>
            <person name="Drula E."/>
            <person name="Kohler A."/>
            <person name="Sanchez-Garcia M."/>
            <person name="Andreopoulos B."/>
            <person name="Barry K.W."/>
            <person name="Bonito G."/>
            <person name="Buee M."/>
            <person name="Carver A."/>
            <person name="Chen C."/>
            <person name="Cichocki N."/>
            <person name="Clum A."/>
            <person name="Culley D."/>
            <person name="Crous P.W."/>
            <person name="Fauchery L."/>
            <person name="Girlanda M."/>
            <person name="Hayes R."/>
            <person name="Keri Z."/>
            <person name="Labutti K."/>
            <person name="Lipzen A."/>
            <person name="Lombard V."/>
            <person name="Magnuson J."/>
            <person name="Maillard F."/>
            <person name="Morin E."/>
            <person name="Murat C."/>
            <person name="Nolan M."/>
            <person name="Ohm R."/>
            <person name="Pangilinan J."/>
            <person name="Pereira M."/>
            <person name="Perotto S."/>
            <person name="Peter M."/>
            <person name="Riley R."/>
            <person name="Sitrit Y."/>
            <person name="Stielow B."/>
            <person name="Szollosi G."/>
            <person name="Zifcakova L."/>
            <person name="Stursova M."/>
            <person name="Spatafora J.W."/>
            <person name="Tedersoo L."/>
            <person name="Vaario L.-M."/>
            <person name="Yamada A."/>
            <person name="Yan M."/>
            <person name="Wang P."/>
            <person name="Xu J."/>
            <person name="Bruns T."/>
            <person name="Baldrian P."/>
            <person name="Vilgalys R."/>
            <person name="Henrissat B."/>
            <person name="Grigoriev I.V."/>
            <person name="Hibbett D."/>
            <person name="Nagy L.G."/>
            <person name="Martin F.M."/>
        </authorList>
    </citation>
    <scope>NUCLEOTIDE SEQUENCE</scope>
    <source>
        <strain evidence="8">UH-Tt-Lm1</strain>
    </source>
</reference>
<feature type="compositionally biased region" description="Basic and acidic residues" evidence="7">
    <location>
        <begin position="32"/>
        <end position="41"/>
    </location>
</feature>
<comment type="function">
    <text evidence="6">Involved in nucleolar processing of pre-18S ribosomal RNA. Has a role in the nuclear export of 40S pre-ribosomal subunit to the cytoplasm.</text>
</comment>
<feature type="compositionally biased region" description="Acidic residues" evidence="7">
    <location>
        <begin position="193"/>
        <end position="202"/>
    </location>
</feature>
<feature type="compositionally biased region" description="Basic and acidic residues" evidence="7">
    <location>
        <begin position="291"/>
        <end position="328"/>
    </location>
</feature>
<dbReference type="PANTHER" id="PTHR23183">
    <property type="entry name" value="NOP14"/>
    <property type="match status" value="1"/>
</dbReference>
<gene>
    <name evidence="8" type="ORF">BJ322DRAFT_1074940</name>
</gene>
<dbReference type="GO" id="GO:0030490">
    <property type="term" value="P:maturation of SSU-rRNA"/>
    <property type="evidence" value="ECO:0007669"/>
    <property type="project" value="TreeGrafter"/>
</dbReference>
<comment type="caution">
    <text evidence="8">The sequence shown here is derived from an EMBL/GenBank/DDBJ whole genome shotgun (WGS) entry which is preliminary data.</text>
</comment>
<name>A0A9P6L4C8_9AGAM</name>